<gene>
    <name evidence="8" type="ORF">O987_26740</name>
</gene>
<protein>
    <submittedName>
        <fullName evidence="8">Taurine dioxygenase</fullName>
    </submittedName>
</protein>
<dbReference type="KEGG" id="ctes:O987_26740"/>
<evidence type="ECO:0000256" key="4">
    <source>
        <dbReference type="ARBA" id="ARBA00022964"/>
    </source>
</evidence>
<organism evidence="8 9">
    <name type="scientific">Comamonas testosteroni TK102</name>
    <dbReference type="NCBI Taxonomy" id="1392005"/>
    <lineage>
        <taxon>Bacteria</taxon>
        <taxon>Pseudomonadati</taxon>
        <taxon>Pseudomonadota</taxon>
        <taxon>Betaproteobacteria</taxon>
        <taxon>Burkholderiales</taxon>
        <taxon>Comamonadaceae</taxon>
        <taxon>Comamonas</taxon>
    </lineage>
</organism>
<accession>A0A076PRG4</accession>
<reference evidence="8 9" key="1">
    <citation type="journal article" date="2014" name="Genome Announc.">
        <title>Complete Genome Sequence of Polychlorinated Biphenyl Degrader Comamonas testosteroni TK102 (NBRC 109938).</title>
        <authorList>
            <person name="Fukuda K."/>
            <person name="Hosoyama A."/>
            <person name="Tsuchikane K."/>
            <person name="Ohji S."/>
            <person name="Yamazoe A."/>
            <person name="Fujita N."/>
            <person name="Shintani M."/>
            <person name="Kimbara K."/>
        </authorList>
    </citation>
    <scope>NUCLEOTIDE SEQUENCE [LARGE SCALE GENOMIC DNA]</scope>
    <source>
        <strain evidence="8">TK102</strain>
    </source>
</reference>
<dbReference type="InterPro" id="IPR042098">
    <property type="entry name" value="TauD-like_sf"/>
</dbReference>
<keyword evidence="5" id="KW-0560">Oxidoreductase</keyword>
<sequence length="329" mass="36440">MNMPLPHAPLQHLDERLSSASNITPHIRITPQSAHIGALISGVNLKQALSAAEVHTIRSALLRWKVIFFRDQHLSHEQQIAFSRQFGELTPGHPVFGHVEGFPELYSIAKHRKANRHSGQAEQRPWTGWHADVTAAHNPPAASILRGVTIPPYGGDTQWTNLAAAYEALSKPLQAFLQGLRGEHRFSAPQGATASQEYLDLVRDNTLISEHPLVTIHPETGEKVLYISPGFLKSIVELSTRESRVLLELLWEHAVSSEFTVRFKWEPGSLAFWDNRSTAHVAPQDIFALEFDRQLYRTTLVGEVPRGADGRASTAIQGNPVLAAHGAAY</sequence>
<name>A0A076PRG4_COMTE</name>
<evidence type="ECO:0000256" key="6">
    <source>
        <dbReference type="ARBA" id="ARBA00023004"/>
    </source>
</evidence>
<feature type="domain" description="TauD/TfdA-like" evidence="7">
    <location>
        <begin position="30"/>
        <end position="282"/>
    </location>
</feature>
<dbReference type="EMBL" id="CP006704">
    <property type="protein sequence ID" value="AIJ49414.1"/>
    <property type="molecule type" value="Genomic_DNA"/>
</dbReference>
<dbReference type="PANTHER" id="PTHR30468">
    <property type="entry name" value="ALPHA-KETOGLUTARATE-DEPENDENT SULFONATE DIOXYGENASE"/>
    <property type="match status" value="1"/>
</dbReference>
<comment type="similarity">
    <text evidence="2">Belongs to the TfdA dioxygenase family.</text>
</comment>
<dbReference type="PANTHER" id="PTHR30468:SF5">
    <property type="entry name" value="ALPHA-KETOGLUTARATE-DEPENDENT SULFATE ESTER DIOXYGENASE"/>
    <property type="match status" value="1"/>
</dbReference>
<evidence type="ECO:0000313" key="9">
    <source>
        <dbReference type="Proteomes" id="UP000028782"/>
    </source>
</evidence>
<keyword evidence="6" id="KW-0408">Iron</keyword>
<dbReference type="Proteomes" id="UP000028782">
    <property type="component" value="Chromosome"/>
</dbReference>
<dbReference type="Pfam" id="PF02668">
    <property type="entry name" value="TauD"/>
    <property type="match status" value="1"/>
</dbReference>
<dbReference type="Gene3D" id="3.60.130.10">
    <property type="entry name" value="Clavaminate synthase-like"/>
    <property type="match status" value="1"/>
</dbReference>
<keyword evidence="3" id="KW-0479">Metal-binding</keyword>
<dbReference type="InterPro" id="IPR003819">
    <property type="entry name" value="TauD/TfdA-like"/>
</dbReference>
<dbReference type="InterPro" id="IPR051323">
    <property type="entry name" value="AtsK-like"/>
</dbReference>
<evidence type="ECO:0000256" key="5">
    <source>
        <dbReference type="ARBA" id="ARBA00023002"/>
    </source>
</evidence>
<dbReference type="RefSeq" id="WP_003060656.1">
    <property type="nucleotide sequence ID" value="NZ_CP006704.1"/>
</dbReference>
<dbReference type="GO" id="GO:0016706">
    <property type="term" value="F:2-oxoglutarate-dependent dioxygenase activity"/>
    <property type="evidence" value="ECO:0007669"/>
    <property type="project" value="TreeGrafter"/>
</dbReference>
<dbReference type="HOGENOM" id="CLU_036005_2_1_4"/>
<dbReference type="SUPFAM" id="SSF51197">
    <property type="entry name" value="Clavaminate synthase-like"/>
    <property type="match status" value="1"/>
</dbReference>
<evidence type="ECO:0000259" key="7">
    <source>
        <dbReference type="Pfam" id="PF02668"/>
    </source>
</evidence>
<proteinExistence type="inferred from homology"/>
<comment type="cofactor">
    <cofactor evidence="1">
        <name>Fe(2+)</name>
        <dbReference type="ChEBI" id="CHEBI:29033"/>
    </cofactor>
</comment>
<evidence type="ECO:0000313" key="8">
    <source>
        <dbReference type="EMBL" id="AIJ49414.1"/>
    </source>
</evidence>
<dbReference type="AlphaFoldDB" id="A0A076PRG4"/>
<dbReference type="GO" id="GO:0046872">
    <property type="term" value="F:metal ion binding"/>
    <property type="evidence" value="ECO:0007669"/>
    <property type="project" value="UniProtKB-KW"/>
</dbReference>
<dbReference type="GO" id="GO:0005737">
    <property type="term" value="C:cytoplasm"/>
    <property type="evidence" value="ECO:0007669"/>
    <property type="project" value="TreeGrafter"/>
</dbReference>
<evidence type="ECO:0000256" key="2">
    <source>
        <dbReference type="ARBA" id="ARBA00005896"/>
    </source>
</evidence>
<evidence type="ECO:0000256" key="3">
    <source>
        <dbReference type="ARBA" id="ARBA00022723"/>
    </source>
</evidence>
<evidence type="ECO:0000256" key="1">
    <source>
        <dbReference type="ARBA" id="ARBA00001954"/>
    </source>
</evidence>
<keyword evidence="4 8" id="KW-0223">Dioxygenase</keyword>